<dbReference type="InterPro" id="IPR036097">
    <property type="entry name" value="HisK_dim/P_sf"/>
</dbReference>
<dbReference type="CDD" id="cd00082">
    <property type="entry name" value="HisKA"/>
    <property type="match status" value="1"/>
</dbReference>
<comment type="caution">
    <text evidence="11">The sequence shown here is derived from an EMBL/GenBank/DDBJ whole genome shotgun (WGS) entry which is preliminary data.</text>
</comment>
<feature type="transmembrane region" description="Helical" evidence="9">
    <location>
        <begin position="104"/>
        <end position="123"/>
    </location>
</feature>
<evidence type="ECO:0000256" key="1">
    <source>
        <dbReference type="ARBA" id="ARBA00000085"/>
    </source>
</evidence>
<dbReference type="Gene3D" id="1.10.287.130">
    <property type="match status" value="1"/>
</dbReference>
<protein>
    <recommendedName>
        <fullName evidence="2">histidine kinase</fullName>
        <ecNumber evidence="2">2.7.13.3</ecNumber>
    </recommendedName>
</protein>
<dbReference type="GO" id="GO:0005524">
    <property type="term" value="F:ATP binding"/>
    <property type="evidence" value="ECO:0007669"/>
    <property type="project" value="UniProtKB-KW"/>
</dbReference>
<dbReference type="PANTHER" id="PTHR43065">
    <property type="entry name" value="SENSOR HISTIDINE KINASE"/>
    <property type="match status" value="1"/>
</dbReference>
<dbReference type="OrthoDB" id="9815750at2"/>
<reference evidence="11 12" key="1">
    <citation type="submission" date="2018-06" db="EMBL/GenBank/DDBJ databases">
        <title>Genomic Encyclopedia of Type Strains, Phase IV (KMG-IV): sequencing the most valuable type-strain genomes for metagenomic binning, comparative biology and taxonomic classification.</title>
        <authorList>
            <person name="Goeker M."/>
        </authorList>
    </citation>
    <scope>NUCLEOTIDE SEQUENCE [LARGE SCALE GENOMIC DNA]</scope>
    <source>
        <strain evidence="11 12">DSM 5</strain>
    </source>
</reference>
<dbReference type="InterPro" id="IPR005467">
    <property type="entry name" value="His_kinase_dom"/>
</dbReference>
<dbReference type="SUPFAM" id="SSF55874">
    <property type="entry name" value="ATPase domain of HSP90 chaperone/DNA topoisomerase II/histidine kinase"/>
    <property type="match status" value="1"/>
</dbReference>
<dbReference type="Pfam" id="PF02518">
    <property type="entry name" value="HATPase_c"/>
    <property type="match status" value="1"/>
</dbReference>
<keyword evidence="9" id="KW-0812">Transmembrane</keyword>
<dbReference type="Gene3D" id="3.30.565.10">
    <property type="entry name" value="Histidine kinase-like ATPase, C-terminal domain"/>
    <property type="match status" value="1"/>
</dbReference>
<keyword evidence="9" id="KW-1133">Transmembrane helix</keyword>
<comment type="catalytic activity">
    <reaction evidence="1">
        <text>ATP + protein L-histidine = ADP + protein N-phospho-L-histidine.</text>
        <dbReference type="EC" id="2.7.13.3"/>
    </reaction>
</comment>
<feature type="domain" description="Histidine kinase" evidence="10">
    <location>
        <begin position="211"/>
        <end position="417"/>
    </location>
</feature>
<accession>A0A2W7MFI0</accession>
<dbReference type="Pfam" id="PF00512">
    <property type="entry name" value="HisKA"/>
    <property type="match status" value="1"/>
</dbReference>
<feature type="transmembrane region" description="Helical" evidence="9">
    <location>
        <begin position="161"/>
        <end position="183"/>
    </location>
</feature>
<dbReference type="InterPro" id="IPR003594">
    <property type="entry name" value="HATPase_dom"/>
</dbReference>
<evidence type="ECO:0000256" key="5">
    <source>
        <dbReference type="ARBA" id="ARBA00022741"/>
    </source>
</evidence>
<dbReference type="PROSITE" id="PS50109">
    <property type="entry name" value="HIS_KIN"/>
    <property type="match status" value="1"/>
</dbReference>
<dbReference type="InterPro" id="IPR036890">
    <property type="entry name" value="HATPase_C_sf"/>
</dbReference>
<evidence type="ECO:0000256" key="9">
    <source>
        <dbReference type="SAM" id="Phobius"/>
    </source>
</evidence>
<proteinExistence type="predicted"/>
<organism evidence="11 12">
    <name type="scientific">Psychrobacillus insolitus</name>
    <dbReference type="NCBI Taxonomy" id="1461"/>
    <lineage>
        <taxon>Bacteria</taxon>
        <taxon>Bacillati</taxon>
        <taxon>Bacillota</taxon>
        <taxon>Bacilli</taxon>
        <taxon>Bacillales</taxon>
        <taxon>Bacillaceae</taxon>
        <taxon>Psychrobacillus</taxon>
    </lineage>
</organism>
<dbReference type="EC" id="2.7.13.3" evidence="2"/>
<dbReference type="PANTHER" id="PTHR43065:SF46">
    <property type="entry name" value="C4-DICARBOXYLATE TRANSPORT SENSOR PROTEIN DCTB"/>
    <property type="match status" value="1"/>
</dbReference>
<name>A0A2W7MFI0_9BACI</name>
<feature type="transmembrane region" description="Helical" evidence="9">
    <location>
        <begin position="67"/>
        <end position="92"/>
    </location>
</feature>
<evidence type="ECO:0000313" key="11">
    <source>
        <dbReference type="EMBL" id="PZX05603.1"/>
    </source>
</evidence>
<keyword evidence="8" id="KW-0902">Two-component regulatory system</keyword>
<evidence type="ECO:0000313" key="12">
    <source>
        <dbReference type="Proteomes" id="UP000248646"/>
    </source>
</evidence>
<dbReference type="EMBL" id="QKZI01000002">
    <property type="protein sequence ID" value="PZX05603.1"/>
    <property type="molecule type" value="Genomic_DNA"/>
</dbReference>
<dbReference type="GO" id="GO:0000155">
    <property type="term" value="F:phosphorelay sensor kinase activity"/>
    <property type="evidence" value="ECO:0007669"/>
    <property type="project" value="InterPro"/>
</dbReference>
<dbReference type="Proteomes" id="UP000248646">
    <property type="component" value="Unassembled WGS sequence"/>
</dbReference>
<dbReference type="SUPFAM" id="SSF47384">
    <property type="entry name" value="Homodimeric domain of signal transducing histidine kinase"/>
    <property type="match status" value="1"/>
</dbReference>
<dbReference type="AlphaFoldDB" id="A0A2W7MFI0"/>
<keyword evidence="9" id="KW-0472">Membrane</keyword>
<dbReference type="SMART" id="SM00387">
    <property type="entry name" value="HATPase_c"/>
    <property type="match status" value="1"/>
</dbReference>
<keyword evidence="6 11" id="KW-0418">Kinase</keyword>
<keyword evidence="3" id="KW-0597">Phosphoprotein</keyword>
<evidence type="ECO:0000256" key="4">
    <source>
        <dbReference type="ARBA" id="ARBA00022679"/>
    </source>
</evidence>
<dbReference type="PRINTS" id="PR00344">
    <property type="entry name" value="BCTRLSENSOR"/>
</dbReference>
<evidence type="ECO:0000256" key="6">
    <source>
        <dbReference type="ARBA" id="ARBA00022777"/>
    </source>
</evidence>
<keyword evidence="12" id="KW-1185">Reference proteome</keyword>
<dbReference type="InterPro" id="IPR004358">
    <property type="entry name" value="Sig_transdc_His_kin-like_C"/>
</dbReference>
<feature type="transmembrane region" description="Helical" evidence="9">
    <location>
        <begin position="36"/>
        <end position="55"/>
    </location>
</feature>
<dbReference type="SMART" id="SM00388">
    <property type="entry name" value="HisKA"/>
    <property type="match status" value="1"/>
</dbReference>
<evidence type="ECO:0000256" key="7">
    <source>
        <dbReference type="ARBA" id="ARBA00022840"/>
    </source>
</evidence>
<evidence type="ECO:0000256" key="3">
    <source>
        <dbReference type="ARBA" id="ARBA00022553"/>
    </source>
</evidence>
<keyword evidence="4" id="KW-0808">Transferase</keyword>
<evidence type="ECO:0000259" key="10">
    <source>
        <dbReference type="PROSITE" id="PS50109"/>
    </source>
</evidence>
<evidence type="ECO:0000256" key="2">
    <source>
        <dbReference type="ARBA" id="ARBA00012438"/>
    </source>
</evidence>
<feature type="transmembrane region" description="Helical" evidence="9">
    <location>
        <begin position="135"/>
        <end position="155"/>
    </location>
</feature>
<evidence type="ECO:0000256" key="8">
    <source>
        <dbReference type="ARBA" id="ARBA00023012"/>
    </source>
</evidence>
<gene>
    <name evidence="11" type="ORF">C7437_10257</name>
</gene>
<keyword evidence="7" id="KW-0067">ATP-binding</keyword>
<dbReference type="RefSeq" id="WP_111439064.1">
    <property type="nucleotide sequence ID" value="NZ_QKZI01000002.1"/>
</dbReference>
<dbReference type="InterPro" id="IPR003661">
    <property type="entry name" value="HisK_dim/P_dom"/>
</dbReference>
<feature type="transmembrane region" description="Helical" evidence="9">
    <location>
        <begin position="7"/>
        <end position="24"/>
    </location>
</feature>
<sequence length="417" mass="47590">MIDIPQLLNQVLLVLFPILIYQLFFNESGLKRRKPYSKLCLLLLIMLCLTMSFPTEIEMGYRYDFRIIPIIISFIYAGAIPGLIITIASFIYRMFLGLDGVYNNLFDFTIVLTLVTTLLVLLTQKYRLFTLRNKALVVSFIFSVPVIHKILYLYMNHQMEQLPFMIIFFICAWISLLMVVFIIDYVDEHQQIQQELQRADKLNVISQLAASVAHEIRNPLTTVQGFLQLMSIEPQVHSNHKKYIDISLKELNDAQSIINDYLSLAKPQTEELSSINLSAEVKNAVSLINSYSNIKGIRIESSIQDQLHMNGNRAELKQILVNIMKNGIEAMKDNGLLTVRLYSNLGEIFIEIIDTGMGMTKEQIHMVGIPFYSTKDKGTGVGLTISYQLVHSMKGKVEIESEPGKGTKFTICFPCYS</sequence>
<keyword evidence="5" id="KW-0547">Nucleotide-binding</keyword>